<feature type="non-terminal residue" evidence="1">
    <location>
        <position position="82"/>
    </location>
</feature>
<dbReference type="AlphaFoldDB" id="X1HTT8"/>
<reference evidence="1" key="1">
    <citation type="journal article" date="2014" name="Front. Microbiol.">
        <title>High frequency of phylogenetically diverse reductive dehalogenase-homologous genes in deep subseafloor sedimentary metagenomes.</title>
        <authorList>
            <person name="Kawai M."/>
            <person name="Futagami T."/>
            <person name="Toyoda A."/>
            <person name="Takaki Y."/>
            <person name="Nishi S."/>
            <person name="Hori S."/>
            <person name="Arai W."/>
            <person name="Tsubouchi T."/>
            <person name="Morono Y."/>
            <person name="Uchiyama I."/>
            <person name="Ito T."/>
            <person name="Fujiyama A."/>
            <person name="Inagaki F."/>
            <person name="Takami H."/>
        </authorList>
    </citation>
    <scope>NUCLEOTIDE SEQUENCE</scope>
    <source>
        <strain evidence="1">Expedition CK06-06</strain>
    </source>
</reference>
<dbReference type="EMBL" id="BARU01023792">
    <property type="protein sequence ID" value="GAH57249.1"/>
    <property type="molecule type" value="Genomic_DNA"/>
</dbReference>
<protein>
    <recommendedName>
        <fullName evidence="2">DNA ligase OB-like domain-containing protein</fullName>
    </recommendedName>
</protein>
<gene>
    <name evidence="1" type="ORF">S03H2_38572</name>
</gene>
<proteinExistence type="predicted"/>
<dbReference type="SUPFAM" id="SSF50249">
    <property type="entry name" value="Nucleic acid-binding proteins"/>
    <property type="match status" value="1"/>
</dbReference>
<sequence>MGYTPGKNSRKPFFGSLVLALNGEYRGCVGSGFSDYELRSLKEKFVPEKRTSLAIGKAYTPIQPGLKAQIKYYQITDAGVMR</sequence>
<name>X1HTT8_9ZZZZ</name>
<comment type="caution">
    <text evidence="1">The sequence shown here is derived from an EMBL/GenBank/DDBJ whole genome shotgun (WGS) entry which is preliminary data.</text>
</comment>
<evidence type="ECO:0008006" key="2">
    <source>
        <dbReference type="Google" id="ProtNLM"/>
    </source>
</evidence>
<organism evidence="1">
    <name type="scientific">marine sediment metagenome</name>
    <dbReference type="NCBI Taxonomy" id="412755"/>
    <lineage>
        <taxon>unclassified sequences</taxon>
        <taxon>metagenomes</taxon>
        <taxon>ecological metagenomes</taxon>
    </lineage>
</organism>
<dbReference type="Gene3D" id="2.40.50.140">
    <property type="entry name" value="Nucleic acid-binding proteins"/>
    <property type="match status" value="1"/>
</dbReference>
<accession>X1HTT8</accession>
<dbReference type="InterPro" id="IPR012340">
    <property type="entry name" value="NA-bd_OB-fold"/>
</dbReference>
<evidence type="ECO:0000313" key="1">
    <source>
        <dbReference type="EMBL" id="GAH57249.1"/>
    </source>
</evidence>